<name>A0A2T4MUU0_AERVE</name>
<proteinExistence type="predicted"/>
<dbReference type="Proteomes" id="UP000241986">
    <property type="component" value="Unassembled WGS sequence"/>
</dbReference>
<dbReference type="RefSeq" id="WP_107685058.1">
    <property type="nucleotide sequence ID" value="NZ_CP121842.1"/>
</dbReference>
<accession>A0A2T4MUU0</accession>
<reference evidence="1 2" key="1">
    <citation type="submission" date="2018-03" db="EMBL/GenBank/DDBJ databases">
        <title>Aeromonas veronii whole genome sequencing and analysis.</title>
        <authorList>
            <person name="Xie H."/>
            <person name="Liu T."/>
            <person name="Wang K."/>
        </authorList>
    </citation>
    <scope>NUCLEOTIDE SEQUENCE [LARGE SCALE GENOMIC DNA]</scope>
    <source>
        <strain evidence="1 2">XH.VA.1</strain>
    </source>
</reference>
<comment type="caution">
    <text evidence="1">The sequence shown here is derived from an EMBL/GenBank/DDBJ whole genome shotgun (WGS) entry which is preliminary data.</text>
</comment>
<gene>
    <name evidence="1" type="ORF">DAA48_24265</name>
</gene>
<protein>
    <submittedName>
        <fullName evidence="1">Uncharacterized protein</fullName>
    </submittedName>
</protein>
<dbReference type="EMBL" id="PZKL01000057">
    <property type="protein sequence ID" value="PTH78358.1"/>
    <property type="molecule type" value="Genomic_DNA"/>
</dbReference>
<evidence type="ECO:0000313" key="1">
    <source>
        <dbReference type="EMBL" id="PTH78358.1"/>
    </source>
</evidence>
<evidence type="ECO:0000313" key="2">
    <source>
        <dbReference type="Proteomes" id="UP000241986"/>
    </source>
</evidence>
<dbReference type="AlphaFoldDB" id="A0A2T4MUU0"/>
<sequence>MFDFSTISNIKQNTAFNAITWPELVALCHIPHKCRAKTSETAKQRSPLVAAHNVKSRIKAEAEAGGFGLLRADLDDVKGQTPQTIADALREQGVGSFAIYSTLSHQPNEPRYRVFVELAAPVSFIKWADLQLALAELLESDPCVNRAAQFMILPTLIEATAEHYQYLVGEGEALGPSSPFWLNAMESAARHQANASATAHTVIAPTPRPFTERLMGNQVSIIELVNSHYWWPELLADYGYKQKGRNAWIAPESTSGTAGVHILTSSTDSKERTYSHHESDPAGGRLCDKFDLITIRSFGGDYRKALETIARDVFPEAHHHNLKEWRTTQANQRAAEVFK</sequence>
<organism evidence="1 2">
    <name type="scientific">Aeromonas veronii</name>
    <dbReference type="NCBI Taxonomy" id="654"/>
    <lineage>
        <taxon>Bacteria</taxon>
        <taxon>Pseudomonadati</taxon>
        <taxon>Pseudomonadota</taxon>
        <taxon>Gammaproteobacteria</taxon>
        <taxon>Aeromonadales</taxon>
        <taxon>Aeromonadaceae</taxon>
        <taxon>Aeromonas</taxon>
    </lineage>
</organism>